<keyword evidence="2" id="KW-1185">Reference proteome</keyword>
<dbReference type="InterPro" id="IPR013321">
    <property type="entry name" value="Arc_rbn_hlx_hlx"/>
</dbReference>
<dbReference type="InterPro" id="IPR010985">
    <property type="entry name" value="Ribbon_hlx_hlx"/>
</dbReference>
<dbReference type="Gene3D" id="1.10.1220.10">
    <property type="entry name" value="Met repressor-like"/>
    <property type="match status" value="1"/>
</dbReference>
<proteinExistence type="predicted"/>
<organism evidence="1 2">
    <name type="scientific">Tenggerimyces flavus</name>
    <dbReference type="NCBI Taxonomy" id="1708749"/>
    <lineage>
        <taxon>Bacteria</taxon>
        <taxon>Bacillati</taxon>
        <taxon>Actinomycetota</taxon>
        <taxon>Actinomycetes</taxon>
        <taxon>Propionibacteriales</taxon>
        <taxon>Nocardioidaceae</taxon>
        <taxon>Tenggerimyces</taxon>
    </lineage>
</organism>
<dbReference type="SUPFAM" id="SSF47598">
    <property type="entry name" value="Ribbon-helix-helix"/>
    <property type="match status" value="1"/>
</dbReference>
<evidence type="ECO:0000313" key="2">
    <source>
        <dbReference type="Proteomes" id="UP001595699"/>
    </source>
</evidence>
<accession>A0ABV7Y3V6</accession>
<protein>
    <submittedName>
        <fullName evidence="1">Ribbon-helix-helix protein, CopG family</fullName>
    </submittedName>
</protein>
<sequence>MVDSDKVQFNIYLSRELVTRVKHQAIDEDERSLSSFVERILQSYLDNTKEASR</sequence>
<name>A0ABV7Y3V6_9ACTN</name>
<reference evidence="2" key="1">
    <citation type="journal article" date="2019" name="Int. J. Syst. Evol. Microbiol.">
        <title>The Global Catalogue of Microorganisms (GCM) 10K type strain sequencing project: providing services to taxonomists for standard genome sequencing and annotation.</title>
        <authorList>
            <consortium name="The Broad Institute Genomics Platform"/>
            <consortium name="The Broad Institute Genome Sequencing Center for Infectious Disease"/>
            <person name="Wu L."/>
            <person name="Ma J."/>
        </authorList>
    </citation>
    <scope>NUCLEOTIDE SEQUENCE [LARGE SCALE GENOMIC DNA]</scope>
    <source>
        <strain evidence="2">CGMCC 4.7241</strain>
    </source>
</reference>
<gene>
    <name evidence="1" type="ORF">ACFOUW_00285</name>
</gene>
<dbReference type="Proteomes" id="UP001595699">
    <property type="component" value="Unassembled WGS sequence"/>
</dbReference>
<dbReference type="EMBL" id="JBHRZH010000001">
    <property type="protein sequence ID" value="MFC3759261.1"/>
    <property type="molecule type" value="Genomic_DNA"/>
</dbReference>
<comment type="caution">
    <text evidence="1">The sequence shown here is derived from an EMBL/GenBank/DDBJ whole genome shotgun (WGS) entry which is preliminary data.</text>
</comment>
<dbReference type="RefSeq" id="WP_205122330.1">
    <property type="nucleotide sequence ID" value="NZ_JAFBCM010000001.1"/>
</dbReference>
<evidence type="ECO:0000313" key="1">
    <source>
        <dbReference type="EMBL" id="MFC3759261.1"/>
    </source>
</evidence>